<dbReference type="InterPro" id="IPR029058">
    <property type="entry name" value="AB_hydrolase_fold"/>
</dbReference>
<feature type="chain" id="PRO_5019232126" evidence="1">
    <location>
        <begin position="24"/>
        <end position="253"/>
    </location>
</feature>
<evidence type="ECO:0000256" key="1">
    <source>
        <dbReference type="SAM" id="SignalP"/>
    </source>
</evidence>
<evidence type="ECO:0000313" key="2">
    <source>
        <dbReference type="EMBL" id="KEY19897.1"/>
    </source>
</evidence>
<dbReference type="Gene3D" id="3.40.50.1820">
    <property type="entry name" value="alpha/beta hydrolase"/>
    <property type="match status" value="1"/>
</dbReference>
<dbReference type="SUPFAM" id="SSF53474">
    <property type="entry name" value="alpha/beta-Hydrolases"/>
    <property type="match status" value="1"/>
</dbReference>
<dbReference type="AlphaFoldDB" id="A0A448NN87"/>
<dbReference type="Proteomes" id="UP000270036">
    <property type="component" value="Chromosome"/>
</dbReference>
<evidence type="ECO:0000313" key="5">
    <source>
        <dbReference type="Proteomes" id="UP000270036"/>
    </source>
</evidence>
<keyword evidence="3" id="KW-0378">Hydrolase</keyword>
<reference evidence="2 4" key="1">
    <citation type="submission" date="2014-07" db="EMBL/GenBank/DDBJ databases">
        <authorList>
            <person name="Pisani N.G."/>
            <person name="Newman J.D."/>
        </authorList>
    </citation>
    <scope>NUCLEOTIDE SEQUENCE [LARGE SCALE GENOMIC DNA]</scope>
    <source>
        <strain evidence="2 4">LMG 24720</strain>
    </source>
</reference>
<dbReference type="EMBL" id="JPEP01000001">
    <property type="protein sequence ID" value="KEY19897.1"/>
    <property type="molecule type" value="Genomic_DNA"/>
</dbReference>
<organism evidence="3 5">
    <name type="scientific">Kaistella antarctica</name>
    <dbReference type="NCBI Taxonomy" id="266748"/>
    <lineage>
        <taxon>Bacteria</taxon>
        <taxon>Pseudomonadati</taxon>
        <taxon>Bacteroidota</taxon>
        <taxon>Flavobacteriia</taxon>
        <taxon>Flavobacteriales</taxon>
        <taxon>Weeksellaceae</taxon>
        <taxon>Chryseobacterium group</taxon>
        <taxon>Kaistella</taxon>
    </lineage>
</organism>
<accession>A0A448NN87</accession>
<dbReference type="OrthoDB" id="9814760at2"/>
<reference evidence="3 5" key="2">
    <citation type="submission" date="2018-12" db="EMBL/GenBank/DDBJ databases">
        <authorList>
            <consortium name="Pathogen Informatics"/>
        </authorList>
    </citation>
    <scope>NUCLEOTIDE SEQUENCE [LARGE SCALE GENOMIC DNA]</scope>
    <source>
        <strain evidence="3 5">NCTC13489</strain>
    </source>
</reference>
<feature type="signal peptide" evidence="1">
    <location>
        <begin position="1"/>
        <end position="23"/>
    </location>
</feature>
<keyword evidence="1" id="KW-0732">Signal</keyword>
<sequence length="253" mass="29089">MKKLLYFSLFLFFLSCKTTAISAAEDLHQPTKAVDYFDATRDRKIPVAFYYQKSLNLKKTPVLIFSHGYGRNNPDSNLDYHYLLSNLAQNGYFVASIQHELPTDDLVPVEGKPQVVRRPNWDRGAENIAFVLQQLKIDFPYLDYQKVAISGHSNGGDMSVLFAEKHPDKVWKLITLDQRRYPFPHLSKPKIYSLRSSDQPADEGVSPTLVEQKKLGMTIIKLPNTIHNDMDKSGTLDQKKEILTYILKFLDEY</sequence>
<dbReference type="EMBL" id="LR134441">
    <property type="protein sequence ID" value="VEH96170.1"/>
    <property type="molecule type" value="Genomic_DNA"/>
</dbReference>
<dbReference type="STRING" id="266748.HY04_01345"/>
<dbReference type="RefSeq" id="WP_034716383.1">
    <property type="nucleotide sequence ID" value="NZ_FOIX01000002.1"/>
</dbReference>
<dbReference type="PROSITE" id="PS51257">
    <property type="entry name" value="PROKAR_LIPOPROTEIN"/>
    <property type="match status" value="1"/>
</dbReference>
<proteinExistence type="predicted"/>
<name>A0A448NN87_9FLAO</name>
<dbReference type="GO" id="GO:0016787">
    <property type="term" value="F:hydrolase activity"/>
    <property type="evidence" value="ECO:0007669"/>
    <property type="project" value="UniProtKB-KW"/>
</dbReference>
<evidence type="ECO:0000313" key="4">
    <source>
        <dbReference type="Proteomes" id="UP000028349"/>
    </source>
</evidence>
<protein>
    <submittedName>
        <fullName evidence="3">Predicted dienelactone hydrolase</fullName>
    </submittedName>
</protein>
<gene>
    <name evidence="2" type="ORF">HY04_01345</name>
    <name evidence="3" type="ORF">NCTC13489_00357</name>
</gene>
<dbReference type="Proteomes" id="UP000028349">
    <property type="component" value="Unassembled WGS sequence"/>
</dbReference>
<dbReference type="KEGG" id="cant:NCTC13489_00357"/>
<keyword evidence="4" id="KW-1185">Reference proteome</keyword>
<evidence type="ECO:0000313" key="3">
    <source>
        <dbReference type="EMBL" id="VEH96170.1"/>
    </source>
</evidence>